<evidence type="ECO:0000313" key="2">
    <source>
        <dbReference type="EMBL" id="KAJ3183413.1"/>
    </source>
</evidence>
<gene>
    <name evidence="2" type="ORF">HDU87_006732</name>
</gene>
<protein>
    <submittedName>
        <fullName evidence="2">Uncharacterized protein</fullName>
    </submittedName>
</protein>
<reference evidence="2" key="1">
    <citation type="submission" date="2020-05" db="EMBL/GenBank/DDBJ databases">
        <title>Phylogenomic resolution of chytrid fungi.</title>
        <authorList>
            <person name="Stajich J.E."/>
            <person name="Amses K."/>
            <person name="Simmons R."/>
            <person name="Seto K."/>
            <person name="Myers J."/>
            <person name="Bonds A."/>
            <person name="Quandt C.A."/>
            <person name="Barry K."/>
            <person name="Liu P."/>
            <person name="Grigoriev I."/>
            <person name="Longcore J.E."/>
            <person name="James T.Y."/>
        </authorList>
    </citation>
    <scope>NUCLEOTIDE SEQUENCE</scope>
    <source>
        <strain evidence="2">JEL0379</strain>
    </source>
</reference>
<evidence type="ECO:0000256" key="1">
    <source>
        <dbReference type="SAM" id="MobiDB-lite"/>
    </source>
</evidence>
<keyword evidence="3" id="KW-1185">Reference proteome</keyword>
<dbReference type="AlphaFoldDB" id="A0AAD5XQE2"/>
<feature type="compositionally biased region" description="Low complexity" evidence="1">
    <location>
        <begin position="10"/>
        <end position="51"/>
    </location>
</feature>
<feature type="region of interest" description="Disordered" evidence="1">
    <location>
        <begin position="338"/>
        <end position="399"/>
    </location>
</feature>
<evidence type="ECO:0000313" key="3">
    <source>
        <dbReference type="Proteomes" id="UP001212152"/>
    </source>
</evidence>
<feature type="compositionally biased region" description="Basic and acidic residues" evidence="1">
    <location>
        <begin position="87"/>
        <end position="100"/>
    </location>
</feature>
<feature type="region of interest" description="Disordered" evidence="1">
    <location>
        <begin position="1"/>
        <end position="52"/>
    </location>
</feature>
<proteinExistence type="predicted"/>
<sequence>MSSTPLFSTSLNSLRGSGSSSVRSLNSRGSNNSTASLRSNNSLSRNNSRVSLCEDQNTTRTFTRTDILNKIIVFPNRDASAAADAEQESKHDSSGEDNKITSHCSADTDDSAEAHQQLEYTYVFTFRNLPPPANLGSGVAGWEKIVFTELSVVADSIRGTAAVSQQLEAKARKPSELVMSFTLDDWATSTAIRSTTPPPAGVADTSTTEARAWTLSAFAIPCGAGSRFAALMATGWSESGCAGKQLQVRAKFHRSESVCMLDVLACRVHVPTSFSSQPPYIQALELAAKETQQWWTTHRSALKSKTRRSSASLAPPTPVTTADILRWAGSSKMLAGPLSTLIPPNPQPSPMIPKTNRASKWIRRRQPDDLSGSEEEEEDEDDYWDMKPPNKPKKIASSAEYGGLAPTSLYYGVPRLSVASSAKLWIRPSWT</sequence>
<feature type="compositionally biased region" description="Acidic residues" evidence="1">
    <location>
        <begin position="371"/>
        <end position="383"/>
    </location>
</feature>
<dbReference type="EMBL" id="JADGJQ010000006">
    <property type="protein sequence ID" value="KAJ3183413.1"/>
    <property type="molecule type" value="Genomic_DNA"/>
</dbReference>
<comment type="caution">
    <text evidence="2">The sequence shown here is derived from an EMBL/GenBank/DDBJ whole genome shotgun (WGS) entry which is preliminary data.</text>
</comment>
<accession>A0AAD5XQE2</accession>
<dbReference type="Proteomes" id="UP001212152">
    <property type="component" value="Unassembled WGS sequence"/>
</dbReference>
<organism evidence="2 3">
    <name type="scientific">Geranomyces variabilis</name>
    <dbReference type="NCBI Taxonomy" id="109894"/>
    <lineage>
        <taxon>Eukaryota</taxon>
        <taxon>Fungi</taxon>
        <taxon>Fungi incertae sedis</taxon>
        <taxon>Chytridiomycota</taxon>
        <taxon>Chytridiomycota incertae sedis</taxon>
        <taxon>Chytridiomycetes</taxon>
        <taxon>Spizellomycetales</taxon>
        <taxon>Powellomycetaceae</taxon>
        <taxon>Geranomyces</taxon>
    </lineage>
</organism>
<name>A0AAD5XQE2_9FUNG</name>
<feature type="region of interest" description="Disordered" evidence="1">
    <location>
        <begin position="79"/>
        <end position="111"/>
    </location>
</feature>